<sequence length="80" mass="8368">MSSKACLDNAMMGASSCCLINHHYLLVLPVASGHLVVLVASEPLLVTSGCICGASSCPAVEECVPTRIFVEDLKNCPSIF</sequence>
<proteinExistence type="predicted"/>
<keyword evidence="2" id="KW-1185">Reference proteome</keyword>
<dbReference type="Proteomes" id="UP000479000">
    <property type="component" value="Unassembled WGS sequence"/>
</dbReference>
<evidence type="ECO:0000313" key="1">
    <source>
        <dbReference type="EMBL" id="CAB0020019.1"/>
    </source>
</evidence>
<accession>A0A6H5HSU2</accession>
<evidence type="ECO:0000313" key="2">
    <source>
        <dbReference type="Proteomes" id="UP000479000"/>
    </source>
</evidence>
<dbReference type="AlphaFoldDB" id="A0A6H5HSU2"/>
<name>A0A6H5HSU2_9HEMI</name>
<reference evidence="1 2" key="1">
    <citation type="submission" date="2020-02" db="EMBL/GenBank/DDBJ databases">
        <authorList>
            <person name="Ferguson B K."/>
        </authorList>
    </citation>
    <scope>NUCLEOTIDE SEQUENCE [LARGE SCALE GENOMIC DNA]</scope>
</reference>
<organism evidence="1 2">
    <name type="scientific">Nesidiocoris tenuis</name>
    <dbReference type="NCBI Taxonomy" id="355587"/>
    <lineage>
        <taxon>Eukaryota</taxon>
        <taxon>Metazoa</taxon>
        <taxon>Ecdysozoa</taxon>
        <taxon>Arthropoda</taxon>
        <taxon>Hexapoda</taxon>
        <taxon>Insecta</taxon>
        <taxon>Pterygota</taxon>
        <taxon>Neoptera</taxon>
        <taxon>Paraneoptera</taxon>
        <taxon>Hemiptera</taxon>
        <taxon>Heteroptera</taxon>
        <taxon>Panheteroptera</taxon>
        <taxon>Cimicomorpha</taxon>
        <taxon>Miridae</taxon>
        <taxon>Dicyphina</taxon>
        <taxon>Nesidiocoris</taxon>
    </lineage>
</organism>
<dbReference type="EMBL" id="CADCXU010034793">
    <property type="protein sequence ID" value="CAB0020019.1"/>
    <property type="molecule type" value="Genomic_DNA"/>
</dbReference>
<gene>
    <name evidence="1" type="ORF">NTEN_LOCUS23635</name>
</gene>
<protein>
    <submittedName>
        <fullName evidence="1">Uncharacterized protein</fullName>
    </submittedName>
</protein>